<dbReference type="GO" id="GO:0016887">
    <property type="term" value="F:ATP hydrolysis activity"/>
    <property type="evidence" value="ECO:0007669"/>
    <property type="project" value="TreeGrafter"/>
</dbReference>
<keyword evidence="13" id="KW-0436">Ligase</keyword>
<dbReference type="InterPro" id="IPR013701">
    <property type="entry name" value="Lhr-like_DEAD/DEAH_assoc"/>
</dbReference>
<evidence type="ECO:0000256" key="5">
    <source>
        <dbReference type="ARBA" id="ARBA00022840"/>
    </source>
</evidence>
<name>A0A857J562_9BURK</name>
<dbReference type="Gene3D" id="3.40.50.300">
    <property type="entry name" value="P-loop containing nucleotide triphosphate hydrolases"/>
    <property type="match status" value="2"/>
</dbReference>
<dbReference type="SUPFAM" id="SSF52540">
    <property type="entry name" value="P-loop containing nucleoside triphosphate hydrolases"/>
    <property type="match status" value="1"/>
</dbReference>
<feature type="domain" description="Helicase ATP-binding" evidence="11">
    <location>
        <begin position="33"/>
        <end position="231"/>
    </location>
</feature>
<dbReference type="GO" id="GO:0005524">
    <property type="term" value="F:ATP binding"/>
    <property type="evidence" value="ECO:0007669"/>
    <property type="project" value="UniProtKB-KW"/>
</dbReference>
<dbReference type="InterPro" id="IPR011545">
    <property type="entry name" value="DEAD/DEAH_box_helicase_dom"/>
</dbReference>
<keyword evidence="14" id="KW-1185">Reference proteome</keyword>
<evidence type="ECO:0000313" key="14">
    <source>
        <dbReference type="Proteomes" id="UP000464787"/>
    </source>
</evidence>
<dbReference type="GO" id="GO:0016874">
    <property type="term" value="F:ligase activity"/>
    <property type="evidence" value="ECO:0007669"/>
    <property type="project" value="UniProtKB-KW"/>
</dbReference>
<dbReference type="SMART" id="SM00487">
    <property type="entry name" value="DEXDc"/>
    <property type="match status" value="1"/>
</dbReference>
<dbReference type="InterPro" id="IPR027417">
    <property type="entry name" value="P-loop_NTPase"/>
</dbReference>
<dbReference type="KEGG" id="xyk:GT347_14610"/>
<protein>
    <submittedName>
        <fullName evidence="13">Ligase-associated DNA damage response DEXH box helicase</fullName>
    </submittedName>
</protein>
<feature type="domain" description="Helicase C-terminal" evidence="12">
    <location>
        <begin position="267"/>
        <end position="426"/>
    </location>
</feature>
<evidence type="ECO:0000256" key="8">
    <source>
        <dbReference type="ARBA" id="ARBA00023235"/>
    </source>
</evidence>
<comment type="similarity">
    <text evidence="9">Belongs to the Lhr helicase family. Lhr-Core subfamily.</text>
</comment>
<dbReference type="RefSeq" id="WP_160552891.1">
    <property type="nucleotide sequence ID" value="NZ_CP047650.1"/>
</dbReference>
<dbReference type="Pfam" id="PF00271">
    <property type="entry name" value="Helicase_C"/>
    <property type="match status" value="1"/>
</dbReference>
<evidence type="ECO:0000256" key="7">
    <source>
        <dbReference type="ARBA" id="ARBA00023204"/>
    </source>
</evidence>
<dbReference type="GO" id="GO:0004386">
    <property type="term" value="F:helicase activity"/>
    <property type="evidence" value="ECO:0007669"/>
    <property type="project" value="UniProtKB-KW"/>
</dbReference>
<gene>
    <name evidence="13" type="ORF">GT347_14610</name>
</gene>
<dbReference type="InterPro" id="IPR001650">
    <property type="entry name" value="Helicase_C-like"/>
</dbReference>
<reference evidence="13 14" key="1">
    <citation type="submission" date="2020-01" db="EMBL/GenBank/DDBJ databases">
        <title>Genome sequencing of strain KACC 21265.</title>
        <authorList>
            <person name="Heo J."/>
            <person name="Kim S.-J."/>
            <person name="Kim J.-S."/>
            <person name="Hong S.-B."/>
            <person name="Kwon S.-W."/>
        </authorList>
    </citation>
    <scope>NUCLEOTIDE SEQUENCE [LARGE SCALE GENOMIC DNA]</scope>
    <source>
        <strain evidence="13 14">KACC 21265</strain>
    </source>
</reference>
<evidence type="ECO:0000259" key="11">
    <source>
        <dbReference type="PROSITE" id="PS51192"/>
    </source>
</evidence>
<dbReference type="AlphaFoldDB" id="A0A857J562"/>
<keyword evidence="1" id="KW-0547">Nucleotide-binding</keyword>
<evidence type="ECO:0000256" key="6">
    <source>
        <dbReference type="ARBA" id="ARBA00023125"/>
    </source>
</evidence>
<organism evidence="13 14">
    <name type="scientific">Xylophilus rhododendri</name>
    <dbReference type="NCBI Taxonomy" id="2697032"/>
    <lineage>
        <taxon>Bacteria</taxon>
        <taxon>Pseudomonadati</taxon>
        <taxon>Pseudomonadota</taxon>
        <taxon>Betaproteobacteria</taxon>
        <taxon>Burkholderiales</taxon>
        <taxon>Xylophilus</taxon>
    </lineage>
</organism>
<evidence type="ECO:0000256" key="2">
    <source>
        <dbReference type="ARBA" id="ARBA00022763"/>
    </source>
</evidence>
<proteinExistence type="inferred from homology"/>
<dbReference type="GO" id="GO:0003677">
    <property type="term" value="F:DNA binding"/>
    <property type="evidence" value="ECO:0007669"/>
    <property type="project" value="UniProtKB-KW"/>
</dbReference>
<dbReference type="InterPro" id="IPR017170">
    <property type="entry name" value="Lhr-like"/>
</dbReference>
<evidence type="ECO:0000256" key="3">
    <source>
        <dbReference type="ARBA" id="ARBA00022801"/>
    </source>
</evidence>
<evidence type="ECO:0000256" key="1">
    <source>
        <dbReference type="ARBA" id="ARBA00022741"/>
    </source>
</evidence>
<feature type="region of interest" description="Disordered" evidence="10">
    <location>
        <begin position="845"/>
        <end position="919"/>
    </location>
</feature>
<dbReference type="CDD" id="cd18796">
    <property type="entry name" value="SF2_C_LHR"/>
    <property type="match status" value="1"/>
</dbReference>
<dbReference type="PROSITE" id="PS51192">
    <property type="entry name" value="HELICASE_ATP_BIND_1"/>
    <property type="match status" value="1"/>
</dbReference>
<dbReference type="Pfam" id="PF19306">
    <property type="entry name" value="WHD_Lhr"/>
    <property type="match status" value="1"/>
</dbReference>
<dbReference type="InterPro" id="IPR045628">
    <property type="entry name" value="Lhr_WH_dom"/>
</dbReference>
<keyword evidence="6" id="KW-0238">DNA-binding</keyword>
<keyword evidence="2" id="KW-0227">DNA damage</keyword>
<sequence length="919" mass="101461">MKSHSRPLAIRRAIAGWFSERGWKAFGFQKEVWKALAEGRSGLLHATTGAGKTYAVWLGALQAFSQRAAEGEEPGSRRRSTPSVPLTVLWITPMRALAADTLTALRRPLDELAGRHPGIARWTAGARTGDTDSGERSAQSRRLPTVLVTTPESLSLMLARADAQELLRGVELVVADEWHELLGNKRGVQLQLAIARIRGWNPALRVWGMSATLGNLQEAMETLLGPRQPGDEGVLVQGKIDKRLVVDTLLPGNAARFSWAGHLGLRMLPQVVAELDQSGTTLVFVNVRSQAELWYKAILEARPDWAGVLAIHHGSLDRGVRDWVEQGLKAGSLKAVVCTSSLDLGVDFLPVERVVQIGSPKGVARLLQRAGRSGHAPGRPSRITLVPTHSLEIIEAAAARAAIRAGHVERRSSPHQPVDVLAQHLVTVALGGGFEPEALYAEVRRTAAYRELPRAVWDWCLDFVSRGGPSLAAYPDYHRVAPDEQGIWRLSDKRLARRHRSNIGTIVSDASMVVQIKNGARLGTMEESFLARLQPGDCFLFAGRVLEMVKIEQMTAYVKRATAGRPTVPRWNGSRMAISSVLAESLVEQMALAAAHRFDSPELKSVRPLLEVQQRWSALPTPGTLLAETLRTREGWHLFLYPFAGRHAHIGLASLFAWRAAQHEQGTFSIAINDYGLELISATPRDWAGLLPDLLRLDDAPGGGEHGALLQEVLASLNATEMSRRRFREIARVSGLIFQSHPGERRSNRQLQASSQLFFEVFQKYDSDNMLLRQADEEVLSQELDIAQILGSLRKMRSQELVVKHLERPSPFAFPLMIELFREKLTNENLADRIARMVLQLEDAADGRAPDAQAAEEKQARRPRNGPPRAKPPEPPSAAEQAAAAEIRKDLDFSLTPVEGGEPRKPRRERKPSRPLPLL</sequence>
<dbReference type="InterPro" id="IPR014001">
    <property type="entry name" value="Helicase_ATP-bd"/>
</dbReference>
<keyword evidence="7" id="KW-0234">DNA repair</keyword>
<evidence type="ECO:0000313" key="13">
    <source>
        <dbReference type="EMBL" id="QHI99110.1"/>
    </source>
</evidence>
<dbReference type="PANTHER" id="PTHR47962">
    <property type="entry name" value="ATP-DEPENDENT HELICASE LHR-RELATED-RELATED"/>
    <property type="match status" value="1"/>
</dbReference>
<dbReference type="EMBL" id="CP047650">
    <property type="protein sequence ID" value="QHI99110.1"/>
    <property type="molecule type" value="Genomic_DNA"/>
</dbReference>
<dbReference type="PIRSF" id="PIRSF037307">
    <property type="entry name" value="Lhr-like_helic_prd"/>
    <property type="match status" value="1"/>
</dbReference>
<dbReference type="InterPro" id="IPR052511">
    <property type="entry name" value="ATP-dep_Helicase"/>
</dbReference>
<dbReference type="PROSITE" id="PS51194">
    <property type="entry name" value="HELICASE_CTER"/>
    <property type="match status" value="1"/>
</dbReference>
<keyword evidence="3" id="KW-0378">Hydrolase</keyword>
<evidence type="ECO:0000256" key="10">
    <source>
        <dbReference type="SAM" id="MobiDB-lite"/>
    </source>
</evidence>
<keyword evidence="5" id="KW-0067">ATP-binding</keyword>
<evidence type="ECO:0000256" key="4">
    <source>
        <dbReference type="ARBA" id="ARBA00022806"/>
    </source>
</evidence>
<dbReference type="NCBIfam" id="TIGR04121">
    <property type="entry name" value="DEXH_lig_assoc"/>
    <property type="match status" value="1"/>
</dbReference>
<feature type="compositionally biased region" description="Pro residues" evidence="10">
    <location>
        <begin position="865"/>
        <end position="876"/>
    </location>
</feature>
<evidence type="ECO:0000256" key="9">
    <source>
        <dbReference type="ARBA" id="ARBA00093467"/>
    </source>
</evidence>
<keyword evidence="4" id="KW-0347">Helicase</keyword>
<dbReference type="PANTHER" id="PTHR47962:SF3">
    <property type="entry name" value="LARGE ATP-DEPENDENT HELICASE-RELATED PROTEIN"/>
    <property type="match status" value="1"/>
</dbReference>
<feature type="compositionally biased region" description="Basic and acidic residues" evidence="10">
    <location>
        <begin position="845"/>
        <end position="860"/>
    </location>
</feature>
<dbReference type="SMART" id="SM00490">
    <property type="entry name" value="HELICc"/>
    <property type="match status" value="1"/>
</dbReference>
<dbReference type="InterPro" id="IPR026362">
    <property type="entry name" value="DEXH_lig_assoc"/>
</dbReference>
<dbReference type="Proteomes" id="UP000464787">
    <property type="component" value="Chromosome"/>
</dbReference>
<evidence type="ECO:0000259" key="12">
    <source>
        <dbReference type="PROSITE" id="PS51194"/>
    </source>
</evidence>
<dbReference type="Pfam" id="PF08494">
    <property type="entry name" value="DEAD_assoc"/>
    <property type="match status" value="1"/>
</dbReference>
<dbReference type="Pfam" id="PF00270">
    <property type="entry name" value="DEAD"/>
    <property type="match status" value="1"/>
</dbReference>
<keyword evidence="8" id="KW-0413">Isomerase</keyword>
<accession>A0A857J562</accession>
<dbReference type="GO" id="GO:0006281">
    <property type="term" value="P:DNA repair"/>
    <property type="evidence" value="ECO:0007669"/>
    <property type="project" value="UniProtKB-KW"/>
</dbReference>